<name>A0ABV5IMF1_9ACTN</name>
<dbReference type="EMBL" id="JBHMEI010000030">
    <property type="protein sequence ID" value="MFB9205733.1"/>
    <property type="molecule type" value="Genomic_DNA"/>
</dbReference>
<dbReference type="Proteomes" id="UP001589647">
    <property type="component" value="Unassembled WGS sequence"/>
</dbReference>
<dbReference type="InterPro" id="IPR016185">
    <property type="entry name" value="PreATP-grasp_dom_sf"/>
</dbReference>
<evidence type="ECO:0000256" key="4">
    <source>
        <dbReference type="PROSITE-ProRule" id="PRU00409"/>
    </source>
</evidence>
<gene>
    <name evidence="6" type="ORF">ACFFV7_31370</name>
</gene>
<dbReference type="SUPFAM" id="SSF56059">
    <property type="entry name" value="Glutathione synthetase ATP-binding domain-like"/>
    <property type="match status" value="1"/>
</dbReference>
<evidence type="ECO:0000259" key="5">
    <source>
        <dbReference type="PROSITE" id="PS50975"/>
    </source>
</evidence>
<keyword evidence="2 4" id="KW-0547">Nucleotide-binding</keyword>
<dbReference type="InterPro" id="IPR011761">
    <property type="entry name" value="ATP-grasp"/>
</dbReference>
<evidence type="ECO:0000256" key="1">
    <source>
        <dbReference type="ARBA" id="ARBA00022598"/>
    </source>
</evidence>
<reference evidence="6 7" key="1">
    <citation type="submission" date="2024-09" db="EMBL/GenBank/DDBJ databases">
        <authorList>
            <person name="Sun Q."/>
            <person name="Mori K."/>
        </authorList>
    </citation>
    <scope>NUCLEOTIDE SEQUENCE [LARGE SCALE GENOMIC DNA]</scope>
    <source>
        <strain evidence="6 7">CCM 3426</strain>
    </source>
</reference>
<dbReference type="Gene3D" id="3.40.50.20">
    <property type="match status" value="1"/>
</dbReference>
<accession>A0ABV5IMF1</accession>
<proteinExistence type="predicted"/>
<feature type="domain" description="ATP-grasp" evidence="5">
    <location>
        <begin position="113"/>
        <end position="303"/>
    </location>
</feature>
<dbReference type="InterPro" id="IPR040570">
    <property type="entry name" value="LAL_C2"/>
</dbReference>
<dbReference type="Gene3D" id="3.30.470.20">
    <property type="entry name" value="ATP-grasp fold, B domain"/>
    <property type="match status" value="1"/>
</dbReference>
<dbReference type="InterPro" id="IPR013815">
    <property type="entry name" value="ATP_grasp_subdomain_1"/>
</dbReference>
<evidence type="ECO:0000313" key="7">
    <source>
        <dbReference type="Proteomes" id="UP001589647"/>
    </source>
</evidence>
<organism evidence="6 7">
    <name type="scientific">Nonomuraea spiralis</name>
    <dbReference type="NCBI Taxonomy" id="46182"/>
    <lineage>
        <taxon>Bacteria</taxon>
        <taxon>Bacillati</taxon>
        <taxon>Actinomycetota</taxon>
        <taxon>Actinomycetes</taxon>
        <taxon>Streptosporangiales</taxon>
        <taxon>Streptosporangiaceae</taxon>
        <taxon>Nonomuraea</taxon>
    </lineage>
</organism>
<dbReference type="SMART" id="SM01209">
    <property type="entry name" value="GARS_A"/>
    <property type="match status" value="1"/>
</dbReference>
<sequence>MTGARRTLAVLGGADGAISTIRAAARLGVRTICVDMRADAPGVAHADEFLDLSTRDVPRVARALAERDGLAGVVSPASDVNLPSQLALAERLGLPCGLSDGAVRGSVDKGWFRAMCARLGLPGPRHVSGPEEEVLRDALDLDFPLMVKPVDSSGSRGVSLCHTPDELPEAVRLAREWSLSGRVVAEEYLEGAHYTAEAFVIGGKVALIGLAERELTPPPLFITVQHTMPGQAAITDAVRPMLDAVCAETGLREGPLSADVLVTGTGEVVLVEMGARLGGNGLAELLGLVHGVDVVEQYVLSAMGETPRLTPTAARYGAVRVLGAERDGKLIRVDGEGEVRGLPGIVDLVLAAAPGDHVDRYTRAGAKLGYLTATAADRDTLAGVLDEAAALLRFEIGDVQ</sequence>
<dbReference type="RefSeq" id="WP_189649488.1">
    <property type="nucleotide sequence ID" value="NZ_BMRC01000010.1"/>
</dbReference>
<comment type="caution">
    <text evidence="6">The sequence shown here is derived from an EMBL/GenBank/DDBJ whole genome shotgun (WGS) entry which is preliminary data.</text>
</comment>
<dbReference type="PANTHER" id="PTHR43585:SF2">
    <property type="entry name" value="ATP-GRASP ENZYME FSQD"/>
    <property type="match status" value="1"/>
</dbReference>
<dbReference type="PROSITE" id="PS50975">
    <property type="entry name" value="ATP_GRASP"/>
    <property type="match status" value="1"/>
</dbReference>
<dbReference type="Pfam" id="PF18603">
    <property type="entry name" value="LAL_C2"/>
    <property type="match status" value="1"/>
</dbReference>
<keyword evidence="3 4" id="KW-0067">ATP-binding</keyword>
<dbReference type="Pfam" id="PF13535">
    <property type="entry name" value="ATP-grasp_4"/>
    <property type="match status" value="1"/>
</dbReference>
<keyword evidence="1" id="KW-0436">Ligase</keyword>
<keyword evidence="7" id="KW-1185">Reference proteome</keyword>
<evidence type="ECO:0000256" key="2">
    <source>
        <dbReference type="ARBA" id="ARBA00022741"/>
    </source>
</evidence>
<evidence type="ECO:0000256" key="3">
    <source>
        <dbReference type="ARBA" id="ARBA00022840"/>
    </source>
</evidence>
<dbReference type="PANTHER" id="PTHR43585">
    <property type="entry name" value="FUMIPYRROLE BIOSYNTHESIS PROTEIN C"/>
    <property type="match status" value="1"/>
</dbReference>
<dbReference type="InterPro" id="IPR052032">
    <property type="entry name" value="ATP-dep_AA_Ligase"/>
</dbReference>
<evidence type="ECO:0000313" key="6">
    <source>
        <dbReference type="EMBL" id="MFB9205733.1"/>
    </source>
</evidence>
<dbReference type="Gene3D" id="3.30.1490.20">
    <property type="entry name" value="ATP-grasp fold, A domain"/>
    <property type="match status" value="1"/>
</dbReference>
<protein>
    <submittedName>
        <fullName evidence="6">ATP-grasp domain-containing protein</fullName>
    </submittedName>
</protein>
<dbReference type="SUPFAM" id="SSF52440">
    <property type="entry name" value="PreATP-grasp domain"/>
    <property type="match status" value="1"/>
</dbReference>